<evidence type="ECO:0000313" key="2">
    <source>
        <dbReference type="Proteomes" id="UP000306272"/>
    </source>
</evidence>
<dbReference type="Proteomes" id="UP000306272">
    <property type="component" value="Unassembled WGS sequence"/>
</dbReference>
<gene>
    <name evidence="1" type="ORF">FHG55_28865</name>
</gene>
<evidence type="ECO:0000313" key="1">
    <source>
        <dbReference type="EMBL" id="TNB90520.1"/>
    </source>
</evidence>
<dbReference type="AlphaFoldDB" id="A0A5C4KPV5"/>
<organism evidence="1 2">
    <name type="scientific">Pseudomonas jessenii</name>
    <dbReference type="NCBI Taxonomy" id="77298"/>
    <lineage>
        <taxon>Bacteria</taxon>
        <taxon>Pseudomonadati</taxon>
        <taxon>Pseudomonadota</taxon>
        <taxon>Gammaproteobacteria</taxon>
        <taxon>Pseudomonadales</taxon>
        <taxon>Pseudomonadaceae</taxon>
        <taxon>Pseudomonas</taxon>
    </lineage>
</organism>
<keyword evidence="2" id="KW-1185">Reference proteome</keyword>
<protein>
    <submittedName>
        <fullName evidence="1">Uncharacterized protein</fullName>
    </submittedName>
</protein>
<name>A0A5C4KPV5_PSEJE</name>
<reference evidence="1" key="1">
    <citation type="submission" date="2019-06" db="EMBL/GenBank/DDBJ databases">
        <title>Pseudomonas-derived Butenolides : (Bio)synthesis of Styrolides.</title>
        <authorList>
            <person name="Klapper M."/>
            <person name="Chowdhury S."/>
            <person name="Stallforth P."/>
        </authorList>
    </citation>
    <scope>NUCLEOTIDE SEQUENCE [LARGE SCALE GENOMIC DNA]</scope>
    <source>
        <strain evidence="1">EC-S101</strain>
    </source>
</reference>
<dbReference type="RefSeq" id="WP_139056014.1">
    <property type="nucleotide sequence ID" value="NZ_VDDB01000028.1"/>
</dbReference>
<proteinExistence type="predicted"/>
<sequence>MDFSFQVFGAVGPLSGTLSRMHVRSILGRDFEEFKKTAGSLNTTDAFVRHDLHVFYDEQDIVKGLEFFDRSGVSWQGHKLVGEKLFPVLGLFRGNGIQPVIDDDGFDVSEFGMSFYVPDIEDGEDALIKSLYMNLRTER</sequence>
<comment type="caution">
    <text evidence="1">The sequence shown here is derived from an EMBL/GenBank/DDBJ whole genome shotgun (WGS) entry which is preliminary data.</text>
</comment>
<dbReference type="EMBL" id="VDDB01000028">
    <property type="protein sequence ID" value="TNB90520.1"/>
    <property type="molecule type" value="Genomic_DNA"/>
</dbReference>
<accession>A0A5C4KPV5</accession>